<sequence>MGGWCEGEVMCRLRRSVAGGGALFLAVLWGLCTDANAAQVFVSPRVGQVGVFVWGKGANDANGATGTKRTDILAFTPTLGLSVGVSAENGFTFVTQLDAGLSTLLFRAQFLLGWVLRMGERAFFLPSTGVDIMSTKDKIVGVPVNLDFHFFFTGVVGLSVGVASGVGIPITANLEQCKNGAGSTDLKWEQFLQKYCLECPLTVQIGPVFRV</sequence>
<dbReference type="Pfam" id="PF10895">
    <property type="entry name" value="DUF2715"/>
    <property type="match status" value="1"/>
</dbReference>
<dbReference type="InterPro" id="IPR024471">
    <property type="entry name" value="DUF2715"/>
</dbReference>
<accession>A0AAU8PIR8</accession>
<dbReference type="KEGG" id="tpg:TPEGAU_0697"/>
<proteinExistence type="predicted"/>
<name>A0AAU8PIR8_TREPG</name>
<dbReference type="RefSeq" id="WP_014342544.1">
    <property type="nucleotide sequence ID" value="NC_016843.1"/>
</dbReference>
<protein>
    <submittedName>
        <fullName evidence="1">Membrane protein</fullName>
    </submittedName>
</protein>
<organism evidence="1 2">
    <name type="scientific">Treponema pallidum subsp. pertenue (strain Gauthier)</name>
    <dbReference type="NCBI Taxonomy" id="491080"/>
    <lineage>
        <taxon>Bacteria</taxon>
        <taxon>Pseudomonadati</taxon>
        <taxon>Spirochaetota</taxon>
        <taxon>Spirochaetia</taxon>
        <taxon>Spirochaetales</taxon>
        <taxon>Treponemataceae</taxon>
        <taxon>Treponema</taxon>
    </lineage>
</organism>
<evidence type="ECO:0000313" key="2">
    <source>
        <dbReference type="Proteomes" id="UP000008192"/>
    </source>
</evidence>
<dbReference type="Proteomes" id="UP000008192">
    <property type="component" value="Chromosome"/>
</dbReference>
<gene>
    <name evidence="1" type="ordered locus">TPEGAU_0697</name>
</gene>
<reference evidence="2" key="1">
    <citation type="journal article" date="2012" name="PLoS Negl. Trop. Dis.">
        <title>Whole genome sequences of three Treponema pallidum ssp. pertenue strains: yaws and syphilis treponemes differ in less than 0.2% of the genome sequence.</title>
        <authorList>
            <person name="Cejkova D."/>
            <person name="Zobanikova M."/>
            <person name="Chen L."/>
            <person name="Pospisilova P."/>
            <person name="Strouhal M."/>
            <person name="Qin X."/>
            <person name="Mikalova L."/>
            <person name="Norris S.J."/>
            <person name="Muzny D.M."/>
            <person name="Gibbs R.A."/>
            <person name="Fulton L.L."/>
            <person name="Sodergren E."/>
            <person name="Weinstock G.M."/>
            <person name="Smajs D."/>
        </authorList>
    </citation>
    <scope>NUCLEOTIDE SEQUENCE [LARGE SCALE GENOMIC DNA]</scope>
    <source>
        <strain evidence="2">Gauthier</strain>
    </source>
</reference>
<dbReference type="AlphaFoldDB" id="A0AAU8PIR8"/>
<evidence type="ECO:0000313" key="1">
    <source>
        <dbReference type="EMBL" id="AEZ59960.1"/>
    </source>
</evidence>
<dbReference type="EMBL" id="CP002376">
    <property type="protein sequence ID" value="AEZ59960.1"/>
    <property type="molecule type" value="Genomic_DNA"/>
</dbReference>